<dbReference type="SMART" id="SM00028">
    <property type="entry name" value="TPR"/>
    <property type="match status" value="4"/>
</dbReference>
<dbReference type="Pfam" id="PF00196">
    <property type="entry name" value="GerE"/>
    <property type="match status" value="1"/>
</dbReference>
<dbReference type="SMART" id="SM00421">
    <property type="entry name" value="HTH_LUXR"/>
    <property type="match status" value="1"/>
</dbReference>
<gene>
    <name evidence="5" type="ORF">AHIS1636_10380</name>
</gene>
<evidence type="ECO:0000313" key="6">
    <source>
        <dbReference type="Proteomes" id="UP001209654"/>
    </source>
</evidence>
<dbReference type="InterPro" id="IPR016032">
    <property type="entry name" value="Sig_transdc_resp-reg_C-effctor"/>
</dbReference>
<reference evidence="5 6" key="1">
    <citation type="journal article" date="2023" name="Int. J. Syst. Evol. Microbiol.">
        <title>Arthrobacter mangrovi sp. nov., an actinobacterium isolated from the rhizosphere of a mangrove.</title>
        <authorList>
            <person name="Hamada M."/>
            <person name="Saitou S."/>
            <person name="Enomoto N."/>
            <person name="Nanri K."/>
            <person name="Hidaka K."/>
            <person name="Miura T."/>
            <person name="Tamura T."/>
        </authorList>
    </citation>
    <scope>NUCLEOTIDE SEQUENCE [LARGE SCALE GENOMIC DNA]</scope>
    <source>
        <strain evidence="5 6">NBRC 112813</strain>
    </source>
</reference>
<comment type="caution">
    <text evidence="5">The sequence shown here is derived from an EMBL/GenBank/DDBJ whole genome shotgun (WGS) entry which is preliminary data.</text>
</comment>
<dbReference type="PANTHER" id="PTHR16305">
    <property type="entry name" value="TESTICULAR SOLUBLE ADENYLYL CYCLASE"/>
    <property type="match status" value="1"/>
</dbReference>
<dbReference type="Gene3D" id="1.10.10.10">
    <property type="entry name" value="Winged helix-like DNA-binding domain superfamily/Winged helix DNA-binding domain"/>
    <property type="match status" value="1"/>
</dbReference>
<proteinExistence type="predicted"/>
<keyword evidence="2" id="KW-0067">ATP-binding</keyword>
<dbReference type="InterPro" id="IPR011990">
    <property type="entry name" value="TPR-like_helical_dom_sf"/>
</dbReference>
<dbReference type="Proteomes" id="UP001209654">
    <property type="component" value="Unassembled WGS sequence"/>
</dbReference>
<evidence type="ECO:0000256" key="1">
    <source>
        <dbReference type="ARBA" id="ARBA00022741"/>
    </source>
</evidence>
<dbReference type="PROSITE" id="PS50043">
    <property type="entry name" value="HTH_LUXR_2"/>
    <property type="match status" value="1"/>
</dbReference>
<keyword evidence="1" id="KW-0547">Nucleotide-binding</keyword>
<dbReference type="SUPFAM" id="SSF48452">
    <property type="entry name" value="TPR-like"/>
    <property type="match status" value="1"/>
</dbReference>
<dbReference type="SUPFAM" id="SSF52540">
    <property type="entry name" value="P-loop containing nucleoside triphosphate hydrolases"/>
    <property type="match status" value="1"/>
</dbReference>
<evidence type="ECO:0000313" key="5">
    <source>
        <dbReference type="EMBL" id="GLB66599.1"/>
    </source>
</evidence>
<dbReference type="PROSITE" id="PS50005">
    <property type="entry name" value="TPR"/>
    <property type="match status" value="1"/>
</dbReference>
<sequence>MAAGRDAELIISGPSGIGKTSVLDAICTDAASRGWKVLRATGDARRQLPGAMLWQWFAPLVQRIPAGSAPFDGQGAMLHKFVASTGVPAERDALSYSAAWVLRSRSQTRPIVAAVDDAQWLDELSLAVLLDIGSLLIDVPVLLLRGVRTGPGAEHPEGLDTADLLRVNGSQTGKESVSGVPLHWQLKPLTSGAIESWIMERQATAARVNAERVQAASGGVPFFVEELLERDVAAAPPEDTGSEESVLRERLRRLAEEERAVLSAVVVLGKDATMPRLKAMAKPQGESLGAVLDRLRSERFLAAAKPRPAIQHALVGEALLADLGNEVPRLYRDAAGLLMAEGADPALVAGYLLKAEPDGNLDGVRALLAAAGRARRQGAHALAAQYCERAMAESRLPRELQRELLIEAAHSYAGSGRLEEAEKCGLAALELSGSIAERVELLLEGAVTLYDVNQVERASKYFAQALQEVEQDPEPDPELRRRVVALASGAGFQQMQVAERYSAELTGILAQDPSEDGPGDRLLLAQEALRLAITGENAELSGELGVRAYGKGRVLAENGAESNIINYVTGSLNAGERDAEALELLDAAIAEARANSSVMAHATLAYCRGSVHLNRGRLRLAQVDLEASLRAAESGWRTYLEVAAFLLASVYAARDDLEAADALLPRIPLEQDRVPLVQAMALQLHGTVRAAHGDHAAALEHFTTAMDLAPGLGPTLNAWNRSAIESAARSGQIEYAAAVAEEELERVRAFGAPRLTGETLRVAALAQPADAALPMLHEAIRLLEAHEGRYAQALALADLAETCLLGEDRAFLSAHRQEGIGAARKALVLGNRIGAVAVARRMGTLLSGQEAQLPLLAENKADRLTAAEFRVCSLAAKGMTNRQIAAELFITIKAVEWHLSRSYPKLEISSRKQLGPAMDARD</sequence>
<organism evidence="5 6">
    <name type="scientific">Arthrobacter mangrovi</name>
    <dbReference type="NCBI Taxonomy" id="2966350"/>
    <lineage>
        <taxon>Bacteria</taxon>
        <taxon>Bacillati</taxon>
        <taxon>Actinomycetota</taxon>
        <taxon>Actinomycetes</taxon>
        <taxon>Micrococcales</taxon>
        <taxon>Micrococcaceae</taxon>
        <taxon>Arthrobacter</taxon>
    </lineage>
</organism>
<dbReference type="InterPro" id="IPR000792">
    <property type="entry name" value="Tscrpt_reg_LuxR_C"/>
</dbReference>
<dbReference type="Pfam" id="PF13191">
    <property type="entry name" value="AAA_16"/>
    <property type="match status" value="1"/>
</dbReference>
<dbReference type="PANTHER" id="PTHR16305:SF35">
    <property type="entry name" value="TRANSCRIPTIONAL ACTIVATOR DOMAIN"/>
    <property type="match status" value="1"/>
</dbReference>
<dbReference type="EMBL" id="BRVS01000004">
    <property type="protein sequence ID" value="GLB66599.1"/>
    <property type="molecule type" value="Genomic_DNA"/>
</dbReference>
<dbReference type="InterPro" id="IPR036388">
    <property type="entry name" value="WH-like_DNA-bd_sf"/>
</dbReference>
<dbReference type="CDD" id="cd06170">
    <property type="entry name" value="LuxR_C_like"/>
    <property type="match status" value="1"/>
</dbReference>
<evidence type="ECO:0000256" key="2">
    <source>
        <dbReference type="ARBA" id="ARBA00022840"/>
    </source>
</evidence>
<evidence type="ECO:0000259" key="4">
    <source>
        <dbReference type="PROSITE" id="PS50043"/>
    </source>
</evidence>
<dbReference type="InterPro" id="IPR019734">
    <property type="entry name" value="TPR_rpt"/>
</dbReference>
<protein>
    <submittedName>
        <fullName evidence="5">Transcriptional regulator</fullName>
    </submittedName>
</protein>
<feature type="domain" description="HTH luxR-type" evidence="4">
    <location>
        <begin position="857"/>
        <end position="922"/>
    </location>
</feature>
<dbReference type="Gene3D" id="1.25.40.10">
    <property type="entry name" value="Tetratricopeptide repeat domain"/>
    <property type="match status" value="2"/>
</dbReference>
<evidence type="ECO:0000256" key="3">
    <source>
        <dbReference type="PROSITE-ProRule" id="PRU00339"/>
    </source>
</evidence>
<keyword evidence="6" id="KW-1185">Reference proteome</keyword>
<dbReference type="InterPro" id="IPR027417">
    <property type="entry name" value="P-loop_NTPase"/>
</dbReference>
<dbReference type="InterPro" id="IPR041664">
    <property type="entry name" value="AAA_16"/>
</dbReference>
<feature type="repeat" description="TPR" evidence="3">
    <location>
        <begin position="679"/>
        <end position="712"/>
    </location>
</feature>
<accession>A0ABQ5MRK7</accession>
<name>A0ABQ5MRK7_9MICC</name>
<dbReference type="SUPFAM" id="SSF46894">
    <property type="entry name" value="C-terminal effector domain of the bipartite response regulators"/>
    <property type="match status" value="1"/>
</dbReference>
<keyword evidence="3" id="KW-0802">TPR repeat</keyword>